<protein>
    <submittedName>
        <fullName evidence="1">Uncharacterized protein</fullName>
    </submittedName>
</protein>
<comment type="caution">
    <text evidence="1">The sequence shown here is derived from an EMBL/GenBank/DDBJ whole genome shotgun (WGS) entry which is preliminary data.</text>
</comment>
<dbReference type="AlphaFoldDB" id="A0A8J2PIM9"/>
<gene>
    <name evidence="1" type="ORF">AFUS01_LOCUS27519</name>
</gene>
<evidence type="ECO:0000313" key="2">
    <source>
        <dbReference type="Proteomes" id="UP000708208"/>
    </source>
</evidence>
<dbReference type="Proteomes" id="UP000708208">
    <property type="component" value="Unassembled WGS sequence"/>
</dbReference>
<reference evidence="1" key="1">
    <citation type="submission" date="2021-06" db="EMBL/GenBank/DDBJ databases">
        <authorList>
            <person name="Hodson N. C."/>
            <person name="Mongue J. A."/>
            <person name="Jaron S. K."/>
        </authorList>
    </citation>
    <scope>NUCLEOTIDE SEQUENCE</scope>
</reference>
<sequence length="78" mass="9011">MTHYEYPHTLVFFGISDSPQRYPQTDSYLLPLAPISVLSKSLCNPGSLNVTFQRNKKVRGKQKRKFPPLEQIYANKNL</sequence>
<evidence type="ECO:0000313" key="1">
    <source>
        <dbReference type="EMBL" id="CAG7816925.1"/>
    </source>
</evidence>
<proteinExistence type="predicted"/>
<name>A0A8J2PIM9_9HEXA</name>
<organism evidence="1 2">
    <name type="scientific">Allacma fusca</name>
    <dbReference type="NCBI Taxonomy" id="39272"/>
    <lineage>
        <taxon>Eukaryota</taxon>
        <taxon>Metazoa</taxon>
        <taxon>Ecdysozoa</taxon>
        <taxon>Arthropoda</taxon>
        <taxon>Hexapoda</taxon>
        <taxon>Collembola</taxon>
        <taxon>Symphypleona</taxon>
        <taxon>Sminthuridae</taxon>
        <taxon>Allacma</taxon>
    </lineage>
</organism>
<keyword evidence="2" id="KW-1185">Reference proteome</keyword>
<accession>A0A8J2PIM9</accession>
<dbReference type="EMBL" id="CAJVCH010382133">
    <property type="protein sequence ID" value="CAG7816925.1"/>
    <property type="molecule type" value="Genomic_DNA"/>
</dbReference>